<evidence type="ECO:0000256" key="3">
    <source>
        <dbReference type="ARBA" id="ARBA00022771"/>
    </source>
</evidence>
<reference evidence="9" key="1">
    <citation type="submission" date="2024-02" db="UniProtKB">
        <authorList>
            <consortium name="WormBaseParasite"/>
        </authorList>
    </citation>
    <scope>IDENTIFICATION</scope>
</reference>
<dbReference type="PROSITE" id="PS50157">
    <property type="entry name" value="ZINC_FINGER_C2H2_2"/>
    <property type="match status" value="3"/>
</dbReference>
<keyword evidence="2" id="KW-0677">Repeat</keyword>
<dbReference type="AlphaFoldDB" id="A0AAF3EIQ0"/>
<dbReference type="GO" id="GO:0000981">
    <property type="term" value="F:DNA-binding transcription factor activity, RNA polymerase II-specific"/>
    <property type="evidence" value="ECO:0007669"/>
    <property type="project" value="TreeGrafter"/>
</dbReference>
<dbReference type="PANTHER" id="PTHR24408">
    <property type="entry name" value="ZINC FINGER PROTEIN"/>
    <property type="match status" value="1"/>
</dbReference>
<evidence type="ECO:0000313" key="9">
    <source>
        <dbReference type="WBParaSite" id="MBELARI_LOCUS13679"/>
    </source>
</evidence>
<feature type="domain" description="C2H2-type" evidence="7">
    <location>
        <begin position="291"/>
        <end position="319"/>
    </location>
</feature>
<evidence type="ECO:0000256" key="5">
    <source>
        <dbReference type="PROSITE-ProRule" id="PRU00042"/>
    </source>
</evidence>
<evidence type="ECO:0000256" key="6">
    <source>
        <dbReference type="SAM" id="MobiDB-lite"/>
    </source>
</evidence>
<feature type="domain" description="C2H2-type" evidence="7">
    <location>
        <begin position="2"/>
        <end position="30"/>
    </location>
</feature>
<dbReference type="Proteomes" id="UP000887575">
    <property type="component" value="Unassembled WGS sequence"/>
</dbReference>
<dbReference type="PANTHER" id="PTHR24408:SF58">
    <property type="entry name" value="TRANSCRIPTION FACTOR (TFIIIA), PUTATIVE (AFU_ORTHOLOGUE AFUA_1G05150)-RELATED"/>
    <property type="match status" value="1"/>
</dbReference>
<dbReference type="GO" id="GO:0005634">
    <property type="term" value="C:nucleus"/>
    <property type="evidence" value="ECO:0007669"/>
    <property type="project" value="TreeGrafter"/>
</dbReference>
<dbReference type="GO" id="GO:0008270">
    <property type="term" value="F:zinc ion binding"/>
    <property type="evidence" value="ECO:0007669"/>
    <property type="project" value="UniProtKB-KW"/>
</dbReference>
<dbReference type="SMART" id="SM00355">
    <property type="entry name" value="ZnF_C2H2"/>
    <property type="match status" value="5"/>
</dbReference>
<dbReference type="GO" id="GO:0043565">
    <property type="term" value="F:sequence-specific DNA binding"/>
    <property type="evidence" value="ECO:0007669"/>
    <property type="project" value="TreeGrafter"/>
</dbReference>
<keyword evidence="1" id="KW-0479">Metal-binding</keyword>
<proteinExistence type="predicted"/>
<keyword evidence="4" id="KW-0862">Zinc</keyword>
<sequence length="662" mass="74304">MLTCKDCNQEFRSTNDRAKHMKGVHRKEKRQCGYQGCKKAYSATSSLRKHVEKVHGTEVWEIFKKKDCGSKDRESSHGPDSGGHLPENPGLTETVEMYDPSYELNREGESNVANANEGPINGPELSGYLTADVEKEGSLLQDDFGYRNIYTMAPSFGRATTSIVASDGSRIAEGNTVNKPLPINLEPPPSVQCLSDSVFLPAKTLPAAARAENSSTVTIWDRPTTSRDDSASQLMASTREEDGEDDIMFVDSTKRNKPEERANFVQEEDDGCIIEDIVPRSSSQGGRKRKIQCPKCSKKFFTRGSCDEHLREDHRADKGSQTSVKGTYGLPYDESRNFYICVMCSIIYEDPKFFQKHMSETHENCPPIVCPLCPCVGFNKKGSEAHWELHQRYAKASGVPNMCVEHNVVFGKNIELMFHANWKHDAKLLFFCKKCFLASMNGATIVRHFKTCKTVKRPNETFPASTNLEGEQALGVISVNTVNFQPADEKAWIQRLASPNPPSTAVPSQCNHKTLVADKYPSVLCSNKNCNTWYLQPAYTGTFEDQAEKVEELMARERTILQSPWLILNRTMEMPNPQNLPFYVRLKAAYGASTIGLPFRPPLFRLSGSNVHSVEESLRFSPYQILSTPQDQQVPTVKRSRVQGNRLQRVQTTLHSGIVKKM</sequence>
<protein>
    <recommendedName>
        <fullName evidence="7">C2H2-type domain-containing protein</fullName>
    </recommendedName>
</protein>
<keyword evidence="8" id="KW-1185">Reference proteome</keyword>
<name>A0AAF3EIQ0_9BILA</name>
<evidence type="ECO:0000256" key="4">
    <source>
        <dbReference type="ARBA" id="ARBA00022833"/>
    </source>
</evidence>
<dbReference type="WBParaSite" id="MBELARI_LOCUS13679">
    <property type="protein sequence ID" value="MBELARI_LOCUS13679"/>
    <property type="gene ID" value="MBELARI_LOCUS13679"/>
</dbReference>
<keyword evidence="3 5" id="KW-0863">Zinc-finger</keyword>
<organism evidence="8 9">
    <name type="scientific">Mesorhabditis belari</name>
    <dbReference type="NCBI Taxonomy" id="2138241"/>
    <lineage>
        <taxon>Eukaryota</taxon>
        <taxon>Metazoa</taxon>
        <taxon>Ecdysozoa</taxon>
        <taxon>Nematoda</taxon>
        <taxon>Chromadorea</taxon>
        <taxon>Rhabditida</taxon>
        <taxon>Rhabditina</taxon>
        <taxon>Rhabditomorpha</taxon>
        <taxon>Rhabditoidea</taxon>
        <taxon>Rhabditidae</taxon>
        <taxon>Mesorhabditinae</taxon>
        <taxon>Mesorhabditis</taxon>
    </lineage>
</organism>
<evidence type="ECO:0000256" key="1">
    <source>
        <dbReference type="ARBA" id="ARBA00022723"/>
    </source>
</evidence>
<feature type="region of interest" description="Disordered" evidence="6">
    <location>
        <begin position="69"/>
        <end position="93"/>
    </location>
</feature>
<dbReference type="InterPro" id="IPR013087">
    <property type="entry name" value="Znf_C2H2_type"/>
</dbReference>
<evidence type="ECO:0000256" key="2">
    <source>
        <dbReference type="ARBA" id="ARBA00022737"/>
    </source>
</evidence>
<accession>A0AAF3EIQ0</accession>
<evidence type="ECO:0000259" key="7">
    <source>
        <dbReference type="PROSITE" id="PS50157"/>
    </source>
</evidence>
<dbReference type="PROSITE" id="PS00028">
    <property type="entry name" value="ZINC_FINGER_C2H2_1"/>
    <property type="match status" value="4"/>
</dbReference>
<feature type="domain" description="C2H2-type" evidence="7">
    <location>
        <begin position="30"/>
        <end position="60"/>
    </location>
</feature>
<feature type="region of interest" description="Disordered" evidence="6">
    <location>
        <begin position="220"/>
        <end position="242"/>
    </location>
</feature>
<dbReference type="Gene3D" id="3.30.160.60">
    <property type="entry name" value="Classic Zinc Finger"/>
    <property type="match status" value="1"/>
</dbReference>
<evidence type="ECO:0000313" key="8">
    <source>
        <dbReference type="Proteomes" id="UP000887575"/>
    </source>
</evidence>